<proteinExistence type="predicted"/>
<evidence type="ECO:0000313" key="1">
    <source>
        <dbReference type="EMBL" id="KAI4325126.1"/>
    </source>
</evidence>
<reference evidence="2" key="1">
    <citation type="journal article" date="2023" name="Front. Plant Sci.">
        <title>Chromosomal-level genome assembly of Melastoma candidum provides insights into trichome evolution.</title>
        <authorList>
            <person name="Zhong Y."/>
            <person name="Wu W."/>
            <person name="Sun C."/>
            <person name="Zou P."/>
            <person name="Liu Y."/>
            <person name="Dai S."/>
            <person name="Zhou R."/>
        </authorList>
    </citation>
    <scope>NUCLEOTIDE SEQUENCE [LARGE SCALE GENOMIC DNA]</scope>
</reference>
<comment type="caution">
    <text evidence="1">The sequence shown here is derived from an EMBL/GenBank/DDBJ whole genome shotgun (WGS) entry which is preliminary data.</text>
</comment>
<gene>
    <name evidence="1" type="ORF">MLD38_030549</name>
</gene>
<organism evidence="1 2">
    <name type="scientific">Melastoma candidum</name>
    <dbReference type="NCBI Taxonomy" id="119954"/>
    <lineage>
        <taxon>Eukaryota</taxon>
        <taxon>Viridiplantae</taxon>
        <taxon>Streptophyta</taxon>
        <taxon>Embryophyta</taxon>
        <taxon>Tracheophyta</taxon>
        <taxon>Spermatophyta</taxon>
        <taxon>Magnoliopsida</taxon>
        <taxon>eudicotyledons</taxon>
        <taxon>Gunneridae</taxon>
        <taxon>Pentapetalae</taxon>
        <taxon>rosids</taxon>
        <taxon>malvids</taxon>
        <taxon>Myrtales</taxon>
        <taxon>Melastomataceae</taxon>
        <taxon>Melastomatoideae</taxon>
        <taxon>Melastomateae</taxon>
        <taxon>Melastoma</taxon>
    </lineage>
</organism>
<dbReference type="EMBL" id="CM042888">
    <property type="protein sequence ID" value="KAI4325126.1"/>
    <property type="molecule type" value="Genomic_DNA"/>
</dbReference>
<accession>A0ACB9MQK5</accession>
<name>A0ACB9MQK5_9MYRT</name>
<sequence length="423" mass="46981">MEMDLKMAENGTWKWRFRLDDVQRPACAVTVRGVVNTVMESLNQDDGRVVVQLGRGDPSASLSFRTVAVAEGAVMDMVHSAKYNCYAPAYGLLPTRRAVAEYLSRDLPYELSSEDVFITIGCAQAVDVMLTVLARPGANILLPRPGFPFYEARAAHSHLEVRHFDLLPNEDWEIDLKGVMDAADENTVAMVIINPGNPCGNIFSHQHLKEVAETARKLGIMVISDEVYGHLAFGSTPFIPMGMFGSIVPVLTLGSISKRWVVPGWRLGWLAVNDPSDSLKDSGILDAIKGYMDIAPNPATFIQAAVPRILERTTDEFFSRINGLLRESAEICFEKLKDIHCVYCPKKPEGSMFVMVKLNLPLLDGIKDDLDFCTKLAKEESVVILPGVALGLKNWLRITFAIETCYLDDGLERMKVFCKRHAK</sequence>
<protein>
    <submittedName>
        <fullName evidence="1">Uncharacterized protein</fullName>
    </submittedName>
</protein>
<evidence type="ECO:0000313" key="2">
    <source>
        <dbReference type="Proteomes" id="UP001057402"/>
    </source>
</evidence>
<dbReference type="Proteomes" id="UP001057402">
    <property type="component" value="Chromosome 9"/>
</dbReference>
<keyword evidence="2" id="KW-1185">Reference proteome</keyword>